<dbReference type="GO" id="GO:0016020">
    <property type="term" value="C:membrane"/>
    <property type="evidence" value="ECO:0007669"/>
    <property type="project" value="TreeGrafter"/>
</dbReference>
<keyword evidence="1" id="KW-0812">Transmembrane</keyword>
<feature type="domain" description="Acyltransferase 3" evidence="2">
    <location>
        <begin position="7"/>
        <end position="356"/>
    </location>
</feature>
<evidence type="ECO:0000259" key="2">
    <source>
        <dbReference type="Pfam" id="PF01757"/>
    </source>
</evidence>
<dbReference type="PANTHER" id="PTHR23028">
    <property type="entry name" value="ACETYLTRANSFERASE"/>
    <property type="match status" value="1"/>
</dbReference>
<dbReference type="RefSeq" id="WP_085199964.1">
    <property type="nucleotide sequence ID" value="NZ_JACKVI010000012.1"/>
</dbReference>
<dbReference type="InterPro" id="IPR002656">
    <property type="entry name" value="Acyl_transf_3_dom"/>
</dbReference>
<accession>A0A1X1UJZ0</accession>
<dbReference type="EMBL" id="LQOW01000031">
    <property type="protein sequence ID" value="ORV57155.1"/>
    <property type="molecule type" value="Genomic_DNA"/>
</dbReference>
<keyword evidence="4" id="KW-1185">Reference proteome</keyword>
<evidence type="ECO:0000256" key="1">
    <source>
        <dbReference type="SAM" id="Phobius"/>
    </source>
</evidence>
<feature type="transmembrane region" description="Helical" evidence="1">
    <location>
        <begin position="271"/>
        <end position="288"/>
    </location>
</feature>
<evidence type="ECO:0000313" key="4">
    <source>
        <dbReference type="Proteomes" id="UP000194000"/>
    </source>
</evidence>
<name>A0A1X1UJZ0_9MYCO</name>
<dbReference type="AlphaFoldDB" id="A0A1X1UJZ0"/>
<dbReference type="PANTHER" id="PTHR23028:SF53">
    <property type="entry name" value="ACYL_TRANSF_3 DOMAIN-CONTAINING PROTEIN"/>
    <property type="match status" value="1"/>
</dbReference>
<feature type="transmembrane region" description="Helical" evidence="1">
    <location>
        <begin position="183"/>
        <end position="204"/>
    </location>
</feature>
<feature type="transmembrane region" description="Helical" evidence="1">
    <location>
        <begin position="210"/>
        <end position="228"/>
    </location>
</feature>
<reference evidence="3 4" key="1">
    <citation type="submission" date="2016-01" db="EMBL/GenBank/DDBJ databases">
        <title>The new phylogeny of the genus Mycobacterium.</title>
        <authorList>
            <person name="Tarcisio F."/>
            <person name="Conor M."/>
            <person name="Antonella G."/>
            <person name="Elisabetta G."/>
            <person name="Giulia F.S."/>
            <person name="Sara T."/>
            <person name="Anna F."/>
            <person name="Clotilde B."/>
            <person name="Roberto B."/>
            <person name="Veronica D.S."/>
            <person name="Fabio R."/>
            <person name="Monica P."/>
            <person name="Olivier J."/>
            <person name="Enrico T."/>
            <person name="Nicola S."/>
        </authorList>
    </citation>
    <scope>NUCLEOTIDE SEQUENCE [LARGE SCALE GENOMIC DNA]</scope>
    <source>
        <strain evidence="3 4">DSM 45731</strain>
    </source>
</reference>
<gene>
    <name evidence="3" type="ORF">AWC06_03030</name>
</gene>
<dbReference type="OrthoDB" id="9796461at2"/>
<comment type="caution">
    <text evidence="3">The sequence shown here is derived from an EMBL/GenBank/DDBJ whole genome shotgun (WGS) entry which is preliminary data.</text>
</comment>
<dbReference type="GO" id="GO:0016747">
    <property type="term" value="F:acyltransferase activity, transferring groups other than amino-acyl groups"/>
    <property type="evidence" value="ECO:0007669"/>
    <property type="project" value="InterPro"/>
</dbReference>
<feature type="transmembrane region" description="Helical" evidence="1">
    <location>
        <begin position="340"/>
        <end position="360"/>
    </location>
</feature>
<dbReference type="Proteomes" id="UP000194000">
    <property type="component" value="Unassembled WGS sequence"/>
</dbReference>
<feature type="transmembrane region" description="Helical" evidence="1">
    <location>
        <begin position="46"/>
        <end position="67"/>
    </location>
</feature>
<dbReference type="STRING" id="1260918.AWC06_03030"/>
<feature type="transmembrane region" description="Helical" evidence="1">
    <location>
        <begin position="87"/>
        <end position="107"/>
    </location>
</feature>
<evidence type="ECO:0000313" key="3">
    <source>
        <dbReference type="EMBL" id="ORV57155.1"/>
    </source>
</evidence>
<protein>
    <submittedName>
        <fullName evidence="3">Acyltransferase</fullName>
    </submittedName>
</protein>
<feature type="transmembrane region" description="Helical" evidence="1">
    <location>
        <begin position="300"/>
        <end position="320"/>
    </location>
</feature>
<sequence>MRSGEIKALTGLRIIAALWVVLFHFRPLLADASPGFRTALSPVLNCGAQGVDLFFILSGFVLTWNYLDRMGWSWSTRDTLHFLWLRLARVWPVYLVTLHLAALWVIFTLHVGHVPSKEVSQLTAVSYVRQILLVQLWFQPYFDGSSWDGPAWSISAEWLAYLLFGVLVLVIFRMAHATRARSLMWLAVGASLPPVVMLLISGQFYTPWSWLPRIVMQFTAGALVAAAVGRLRLTDRARRGAGYASLLLIAAIVGLLYLFDAHPLHGVQDTGGLVDVLFVPLVMTLAIGAGSLPTLLSTRWMVYGGQISFCVYMVHELVHTSWTWTAEQFQLTLHGSGGKLIVAGLLTITVVAAAVLFHTVEEPARRWMRRMVHDGPPITDLHTDPTAAPVPGRVQSIDRVLEARPKSVSARAG</sequence>
<dbReference type="GO" id="GO:0009103">
    <property type="term" value="P:lipopolysaccharide biosynthetic process"/>
    <property type="evidence" value="ECO:0007669"/>
    <property type="project" value="TreeGrafter"/>
</dbReference>
<keyword evidence="3" id="KW-0012">Acyltransferase</keyword>
<dbReference type="InterPro" id="IPR050879">
    <property type="entry name" value="Acyltransferase_3"/>
</dbReference>
<keyword evidence="1" id="KW-1133">Transmembrane helix</keyword>
<dbReference type="Pfam" id="PF01757">
    <property type="entry name" value="Acyl_transf_3"/>
    <property type="match status" value="1"/>
</dbReference>
<proteinExistence type="predicted"/>
<feature type="transmembrane region" description="Helical" evidence="1">
    <location>
        <begin position="240"/>
        <end position="259"/>
    </location>
</feature>
<organism evidence="3 4">
    <name type="scientific">Mycobacterium fragae</name>
    <dbReference type="NCBI Taxonomy" id="1260918"/>
    <lineage>
        <taxon>Bacteria</taxon>
        <taxon>Bacillati</taxon>
        <taxon>Actinomycetota</taxon>
        <taxon>Actinomycetes</taxon>
        <taxon>Mycobacteriales</taxon>
        <taxon>Mycobacteriaceae</taxon>
        <taxon>Mycobacterium</taxon>
    </lineage>
</organism>
<feature type="transmembrane region" description="Helical" evidence="1">
    <location>
        <begin position="6"/>
        <end position="25"/>
    </location>
</feature>
<keyword evidence="3" id="KW-0808">Transferase</keyword>
<feature type="transmembrane region" description="Helical" evidence="1">
    <location>
        <begin position="158"/>
        <end position="176"/>
    </location>
</feature>
<keyword evidence="1" id="KW-0472">Membrane</keyword>